<dbReference type="PRINTS" id="PR00705">
    <property type="entry name" value="PAPAIN"/>
</dbReference>
<dbReference type="GeneID" id="4999716"/>
<dbReference type="OrthoDB" id="498368at2759"/>
<comment type="similarity">
    <text evidence="1">Belongs to the peptidase C1 family.</text>
</comment>
<dbReference type="CDD" id="cd02248">
    <property type="entry name" value="Peptidase_C1A"/>
    <property type="match status" value="1"/>
</dbReference>
<sequence length="227" mass="24612">FNESMDWRKKIDIGPIYSQGMCSGCWAFTTAQVVGDSKAIATGSRMAVSPYHLLSCDNLDSACNTGNMATAYAWINVQPKGVLVATDFPEGSSCEVVKSDQSRGVKIDGYCEIPPLEGESTLINLMRALQQQTVAVGVNIKPLQLYGGGIVRLHDCPPADSDPLLAINHAAVLVGWGYDQQSKQGYWIMKNSYDSDWGEDGYAKLSMELGEGGYGTCGLYTEQNYPL</sequence>
<name>A4RS07_OSTLU</name>
<dbReference type="eggNOG" id="KOG1543">
    <property type="taxonomic scope" value="Eukaryota"/>
</dbReference>
<feature type="domain" description="Peptidase C1A papain C-terminal" evidence="2">
    <location>
        <begin position="1"/>
        <end position="227"/>
    </location>
</feature>
<dbReference type="RefSeq" id="XP_001415997.1">
    <property type="nucleotide sequence ID" value="XM_001415960.1"/>
</dbReference>
<dbReference type="HOGENOM" id="CLU_012184_8_1_1"/>
<dbReference type="InterPro" id="IPR039417">
    <property type="entry name" value="Peptidase_C1A_papain-like"/>
</dbReference>
<dbReference type="Gramene" id="ABO94289">
    <property type="protein sequence ID" value="ABO94289"/>
    <property type="gene ID" value="OSTLU_7559"/>
</dbReference>
<evidence type="ECO:0000256" key="1">
    <source>
        <dbReference type="ARBA" id="ARBA00008455"/>
    </source>
</evidence>
<dbReference type="InterPro" id="IPR000668">
    <property type="entry name" value="Peptidase_C1A_C"/>
</dbReference>
<dbReference type="InterPro" id="IPR013128">
    <property type="entry name" value="Peptidase_C1A"/>
</dbReference>
<keyword evidence="4" id="KW-1185">Reference proteome</keyword>
<dbReference type="EMBL" id="CP000581">
    <property type="protein sequence ID" value="ABO94289.1"/>
    <property type="molecule type" value="Genomic_DNA"/>
</dbReference>
<organism evidence="3 4">
    <name type="scientific">Ostreococcus lucimarinus (strain CCE9901)</name>
    <dbReference type="NCBI Taxonomy" id="436017"/>
    <lineage>
        <taxon>Eukaryota</taxon>
        <taxon>Viridiplantae</taxon>
        <taxon>Chlorophyta</taxon>
        <taxon>Mamiellophyceae</taxon>
        <taxon>Mamiellales</taxon>
        <taxon>Bathycoccaceae</taxon>
        <taxon>Ostreococcus</taxon>
    </lineage>
</organism>
<dbReference type="SMART" id="SM00645">
    <property type="entry name" value="Pept_C1"/>
    <property type="match status" value="1"/>
</dbReference>
<dbReference type="Proteomes" id="UP000001568">
    <property type="component" value="Chromosome 1"/>
</dbReference>
<gene>
    <name evidence="3" type="ORF">OSTLU_7559</name>
</gene>
<reference evidence="3 4" key="1">
    <citation type="journal article" date="2007" name="Proc. Natl. Acad. Sci. U.S.A.">
        <title>The tiny eukaryote Ostreococcus provides genomic insights into the paradox of plankton speciation.</title>
        <authorList>
            <person name="Palenik B."/>
            <person name="Grimwood J."/>
            <person name="Aerts A."/>
            <person name="Rouze P."/>
            <person name="Salamov A."/>
            <person name="Putnam N."/>
            <person name="Dupont C."/>
            <person name="Jorgensen R."/>
            <person name="Derelle E."/>
            <person name="Rombauts S."/>
            <person name="Zhou K."/>
            <person name="Otillar R."/>
            <person name="Merchant S.S."/>
            <person name="Podell S."/>
            <person name="Gaasterland T."/>
            <person name="Napoli C."/>
            <person name="Gendler K."/>
            <person name="Manuell A."/>
            <person name="Tai V."/>
            <person name="Vallon O."/>
            <person name="Piganeau G."/>
            <person name="Jancek S."/>
            <person name="Heijde M."/>
            <person name="Jabbari K."/>
            <person name="Bowler C."/>
            <person name="Lohr M."/>
            <person name="Robbens S."/>
            <person name="Werner G."/>
            <person name="Dubchak I."/>
            <person name="Pazour G.J."/>
            <person name="Ren Q."/>
            <person name="Paulsen I."/>
            <person name="Delwiche C."/>
            <person name="Schmutz J."/>
            <person name="Rokhsar D."/>
            <person name="Van de Peer Y."/>
            <person name="Moreau H."/>
            <person name="Grigoriev I.V."/>
        </authorList>
    </citation>
    <scope>NUCLEOTIDE SEQUENCE [LARGE SCALE GENOMIC DNA]</scope>
    <source>
        <strain evidence="3 4">CCE9901</strain>
    </source>
</reference>
<dbReference type="KEGG" id="olu:OSTLU_7559"/>
<evidence type="ECO:0000313" key="3">
    <source>
        <dbReference type="EMBL" id="ABO94289.1"/>
    </source>
</evidence>
<evidence type="ECO:0000259" key="2">
    <source>
        <dbReference type="SMART" id="SM00645"/>
    </source>
</evidence>
<dbReference type="SUPFAM" id="SSF54001">
    <property type="entry name" value="Cysteine proteinases"/>
    <property type="match status" value="1"/>
</dbReference>
<dbReference type="GO" id="GO:0006508">
    <property type="term" value="P:proteolysis"/>
    <property type="evidence" value="ECO:0007669"/>
    <property type="project" value="InterPro"/>
</dbReference>
<dbReference type="InterPro" id="IPR038765">
    <property type="entry name" value="Papain-like_cys_pep_sf"/>
</dbReference>
<dbReference type="Pfam" id="PF00112">
    <property type="entry name" value="Peptidase_C1"/>
    <property type="match status" value="1"/>
</dbReference>
<dbReference type="AlphaFoldDB" id="A4RS07"/>
<accession>A4RS07</accession>
<feature type="non-terminal residue" evidence="3">
    <location>
        <position position="227"/>
    </location>
</feature>
<evidence type="ECO:0000313" key="4">
    <source>
        <dbReference type="Proteomes" id="UP000001568"/>
    </source>
</evidence>
<dbReference type="PANTHER" id="PTHR12411">
    <property type="entry name" value="CYSTEINE PROTEASE FAMILY C1-RELATED"/>
    <property type="match status" value="1"/>
</dbReference>
<dbReference type="Gene3D" id="3.90.70.10">
    <property type="entry name" value="Cysteine proteinases"/>
    <property type="match status" value="1"/>
</dbReference>
<proteinExistence type="inferred from homology"/>
<dbReference type="STRING" id="436017.A4RS07"/>
<dbReference type="GO" id="GO:0008234">
    <property type="term" value="F:cysteine-type peptidase activity"/>
    <property type="evidence" value="ECO:0007669"/>
    <property type="project" value="InterPro"/>
</dbReference>
<feature type="non-terminal residue" evidence="3">
    <location>
        <position position="1"/>
    </location>
</feature>
<protein>
    <recommendedName>
        <fullName evidence="2">Peptidase C1A papain C-terminal domain-containing protein</fullName>
    </recommendedName>
</protein>